<sequence>MDNNIHEEISDEDLIAALKETKTYCDISTEDLKKIYATAFKHAKSRIVSKIRVRDVMNEKVVAVQKFDDINKAAMILSEGNISGLPVVDKENRVIGIISEADVLSMMGARRGHTFKDIINHLFGEPMPERRMGDLVGDIMTAPAVTIRPDVDISEAAKLMDEKRIRRLPVIDGDSRLIGIISRRDIVRAIIRK</sequence>
<evidence type="ECO:0000256" key="2">
    <source>
        <dbReference type="PROSITE-ProRule" id="PRU00703"/>
    </source>
</evidence>
<evidence type="ECO:0000313" key="4">
    <source>
        <dbReference type="EMBL" id="SPQ00508.1"/>
    </source>
</evidence>
<dbReference type="SMART" id="SM00116">
    <property type="entry name" value="CBS"/>
    <property type="match status" value="2"/>
</dbReference>
<dbReference type="Pfam" id="PF00571">
    <property type="entry name" value="CBS"/>
    <property type="match status" value="2"/>
</dbReference>
<dbReference type="PROSITE" id="PS51371">
    <property type="entry name" value="CBS"/>
    <property type="match status" value="2"/>
</dbReference>
<dbReference type="AlphaFoldDB" id="A0A2U3QGI6"/>
<organism evidence="4 5">
    <name type="scientific">Candidatus Sulfobium mesophilum</name>
    <dbReference type="NCBI Taxonomy" id="2016548"/>
    <lineage>
        <taxon>Bacteria</taxon>
        <taxon>Pseudomonadati</taxon>
        <taxon>Nitrospirota</taxon>
        <taxon>Nitrospiria</taxon>
        <taxon>Nitrospirales</taxon>
        <taxon>Nitrospiraceae</taxon>
        <taxon>Candidatus Sulfobium</taxon>
    </lineage>
</organism>
<feature type="domain" description="CBS" evidence="3">
    <location>
        <begin position="140"/>
        <end position="193"/>
    </location>
</feature>
<dbReference type="CDD" id="cd04586">
    <property type="entry name" value="CBS_pair_BON_assoc"/>
    <property type="match status" value="1"/>
</dbReference>
<gene>
    <name evidence="4" type="ORF">NBG4_260003</name>
</gene>
<dbReference type="InterPro" id="IPR000644">
    <property type="entry name" value="CBS_dom"/>
</dbReference>
<evidence type="ECO:0000256" key="1">
    <source>
        <dbReference type="ARBA" id="ARBA00023122"/>
    </source>
</evidence>
<dbReference type="InterPro" id="IPR046342">
    <property type="entry name" value="CBS_dom_sf"/>
</dbReference>
<dbReference type="InterPro" id="IPR051257">
    <property type="entry name" value="Diverse_CBS-Domain"/>
</dbReference>
<dbReference type="Proteomes" id="UP000245125">
    <property type="component" value="Unassembled WGS sequence"/>
</dbReference>
<name>A0A2U3QGI6_9BACT</name>
<dbReference type="PANTHER" id="PTHR43080:SF2">
    <property type="entry name" value="CBS DOMAIN-CONTAINING PROTEIN"/>
    <property type="match status" value="1"/>
</dbReference>
<dbReference type="SUPFAM" id="SSF54631">
    <property type="entry name" value="CBS-domain pair"/>
    <property type="match status" value="1"/>
</dbReference>
<evidence type="ECO:0000259" key="3">
    <source>
        <dbReference type="PROSITE" id="PS51371"/>
    </source>
</evidence>
<keyword evidence="5" id="KW-1185">Reference proteome</keyword>
<accession>A0A2U3QGI6</accession>
<protein>
    <recommendedName>
        <fullName evidence="3">CBS domain-containing protein</fullName>
    </recommendedName>
</protein>
<reference evidence="5" key="1">
    <citation type="submission" date="2018-03" db="EMBL/GenBank/DDBJ databases">
        <authorList>
            <person name="Zecchin S."/>
        </authorList>
    </citation>
    <scope>NUCLEOTIDE SEQUENCE [LARGE SCALE GENOMIC DNA]</scope>
</reference>
<keyword evidence="1 2" id="KW-0129">CBS domain</keyword>
<evidence type="ECO:0000313" key="5">
    <source>
        <dbReference type="Proteomes" id="UP000245125"/>
    </source>
</evidence>
<dbReference type="EMBL" id="OUUY01000071">
    <property type="protein sequence ID" value="SPQ00508.1"/>
    <property type="molecule type" value="Genomic_DNA"/>
</dbReference>
<dbReference type="OrthoDB" id="9790355at2"/>
<proteinExistence type="predicted"/>
<dbReference type="Gene3D" id="3.10.580.10">
    <property type="entry name" value="CBS-domain"/>
    <property type="match status" value="2"/>
</dbReference>
<dbReference type="PANTHER" id="PTHR43080">
    <property type="entry name" value="CBS DOMAIN-CONTAINING PROTEIN CBSX3, MITOCHONDRIAL"/>
    <property type="match status" value="1"/>
</dbReference>
<feature type="domain" description="CBS" evidence="3">
    <location>
        <begin position="57"/>
        <end position="115"/>
    </location>
</feature>